<feature type="transmembrane region" description="Helical" evidence="1">
    <location>
        <begin position="101"/>
        <end position="125"/>
    </location>
</feature>
<accession>A0A1J0A4D4</accession>
<keyword evidence="1" id="KW-0472">Membrane</keyword>
<evidence type="ECO:0008006" key="4">
    <source>
        <dbReference type="Google" id="ProtNLM"/>
    </source>
</evidence>
<dbReference type="InterPro" id="IPR010288">
    <property type="entry name" value="EcsB_ABC"/>
</dbReference>
<feature type="transmembrane region" description="Helical" evidence="1">
    <location>
        <begin position="20"/>
        <end position="41"/>
    </location>
</feature>
<name>A0A1J0A4D4_9ENTE</name>
<dbReference type="PIRSF" id="PIRSF037259">
    <property type="entry name" value="EcsB_ABC"/>
    <property type="match status" value="1"/>
</dbReference>
<keyword evidence="1" id="KW-1133">Transmembrane helix</keyword>
<reference evidence="2 3" key="1">
    <citation type="submission" date="2016-09" db="EMBL/GenBank/DDBJ databases">
        <title>Vagococcus teuberi sp. nov., isolated from the Malian artisanal sour milk fene.</title>
        <authorList>
            <person name="Wullschleger S."/>
            <person name="Seifert C."/>
            <person name="Baumgartner S."/>
            <person name="Lacroix C."/>
            <person name="Bonfoh B."/>
            <person name="Stevens M.J."/>
            <person name="Meile L."/>
        </authorList>
    </citation>
    <scope>NUCLEOTIDE SEQUENCE [LARGE SCALE GENOMIC DNA]</scope>
    <source>
        <strain evidence="2 3">DSM 21459</strain>
    </source>
</reference>
<dbReference type="OrthoDB" id="2447941at2"/>
<dbReference type="GO" id="GO:0016020">
    <property type="term" value="C:membrane"/>
    <property type="evidence" value="ECO:0007669"/>
    <property type="project" value="InterPro"/>
</dbReference>
<evidence type="ECO:0000313" key="2">
    <source>
        <dbReference type="EMBL" id="APB30796.1"/>
    </source>
</evidence>
<dbReference type="Pfam" id="PF05975">
    <property type="entry name" value="EcsB"/>
    <property type="match status" value="1"/>
</dbReference>
<protein>
    <recommendedName>
        <fullName evidence="4">Multidrug ABC transporter permease</fullName>
    </recommendedName>
</protein>
<dbReference type="KEGG" id="vte:BHY08_02510"/>
<proteinExistence type="predicted"/>
<keyword evidence="3" id="KW-1185">Reference proteome</keyword>
<feature type="transmembrane region" description="Helical" evidence="1">
    <location>
        <begin position="305"/>
        <end position="328"/>
    </location>
</feature>
<dbReference type="Proteomes" id="UP000191200">
    <property type="component" value="Chromosome"/>
</dbReference>
<evidence type="ECO:0000256" key="1">
    <source>
        <dbReference type="SAM" id="Phobius"/>
    </source>
</evidence>
<organism evidence="2 3">
    <name type="scientific">Vagococcus teuberi</name>
    <dbReference type="NCBI Taxonomy" id="519472"/>
    <lineage>
        <taxon>Bacteria</taxon>
        <taxon>Bacillati</taxon>
        <taxon>Bacillota</taxon>
        <taxon>Bacilli</taxon>
        <taxon>Lactobacillales</taxon>
        <taxon>Enterococcaceae</taxon>
        <taxon>Vagococcus</taxon>
    </lineage>
</organism>
<feature type="transmembrane region" description="Helical" evidence="1">
    <location>
        <begin position="348"/>
        <end position="371"/>
    </location>
</feature>
<feature type="transmembrane region" description="Helical" evidence="1">
    <location>
        <begin position="377"/>
        <end position="396"/>
    </location>
</feature>
<dbReference type="AlphaFoldDB" id="A0A1J0A4D4"/>
<keyword evidence="1" id="KW-0812">Transmembrane</keyword>
<evidence type="ECO:0000313" key="3">
    <source>
        <dbReference type="Proteomes" id="UP000191200"/>
    </source>
</evidence>
<feature type="transmembrane region" description="Helical" evidence="1">
    <location>
        <begin position="282"/>
        <end position="299"/>
    </location>
</feature>
<feature type="transmembrane region" description="Helical" evidence="1">
    <location>
        <begin position="186"/>
        <end position="204"/>
    </location>
</feature>
<dbReference type="STRING" id="519472.BHY08_02510"/>
<sequence length="409" mass="47122">MLDFYKLRLAKHQKRMFKYLKYVMNDHFILICMVGLGGFGYYYSEYLKNLTPAVSWVPIVVGLVWFISLFVGRLSTLMQEADAVFLIPKERAMTTYLKRGLNYSTIFPTIAISLIVGVTFPLVAITKSVDFSMTLFIIASLLALKYADLWIQLESLYLDSGQNVTTHRIIWTLGAIGSLFCSLYVSFYVGVAVAFVISIALVMLSKKTLESSQLNWEKSIQVERKRMKRLYSFFNLFTDVPGLSSDVHRRKYLDGLLNRIKKTSENTYLYLYARVVARGSEYSSLTIRLILVGMVLLFFTKSFWLMAILGSLFIYLLGFQLIPIYHAFDYMLMTQLYPISYKLKHNSVLFIIRSVIGIMTLIFSLVVVVALPNKLDGIKLALVFVMVFVLLSWSYLPMKLKKMEKMENR</sequence>
<dbReference type="EMBL" id="CP017267">
    <property type="protein sequence ID" value="APB30796.1"/>
    <property type="molecule type" value="Genomic_DNA"/>
</dbReference>
<feature type="transmembrane region" description="Helical" evidence="1">
    <location>
        <begin position="53"/>
        <end position="71"/>
    </location>
</feature>
<dbReference type="RefSeq" id="WP_071456372.1">
    <property type="nucleotide sequence ID" value="NZ_CP017267.1"/>
</dbReference>
<gene>
    <name evidence="2" type="ORF">BHY08_02510</name>
</gene>